<dbReference type="Pfam" id="PF01636">
    <property type="entry name" value="APH"/>
    <property type="match status" value="1"/>
</dbReference>
<dbReference type="OrthoDB" id="7817715at2"/>
<reference evidence="2 3" key="1">
    <citation type="submission" date="2017-06" db="EMBL/GenBank/DDBJ databases">
        <title>Celeribacter sp. TSPH2 complete genome sequence.</title>
        <authorList>
            <person name="Woo J.-H."/>
            <person name="Kim H.-S."/>
        </authorList>
    </citation>
    <scope>NUCLEOTIDE SEQUENCE [LARGE SCALE GENOMIC DNA]</scope>
    <source>
        <strain evidence="2 3">TSPH2</strain>
    </source>
</reference>
<dbReference type="EMBL" id="CP022196">
    <property type="protein sequence ID" value="ATG49532.1"/>
    <property type="molecule type" value="Genomic_DNA"/>
</dbReference>
<evidence type="ECO:0000313" key="3">
    <source>
        <dbReference type="Proteomes" id="UP000217935"/>
    </source>
</evidence>
<dbReference type="InterPro" id="IPR011009">
    <property type="entry name" value="Kinase-like_dom_sf"/>
</dbReference>
<proteinExistence type="predicted"/>
<name>A0A291GHJ6_9RHOB</name>
<feature type="domain" description="Aminoglycoside phosphotransferase" evidence="1">
    <location>
        <begin position="45"/>
        <end position="225"/>
    </location>
</feature>
<keyword evidence="3" id="KW-1185">Reference proteome</keyword>
<sequence length="290" mass="31617">MIRSFDTLALTAAHRRLEALFTERPHLAARAKDVDAVQTRGQRAVFRLLWDDHPAIAKLIWHSEKTRAVNGQTSALREMVETLMGRPAHVPQVLHIAPKSGFFVISFIEGKSGDELLRDRGAAALPELVEAARLWLSEATRDDRHPGAFPMARARRILDDCADGPARDVVLRTRDLLKHAPETLTICGGHGDFWPANLIIGPAGVTAIDLSGRRSNALLEDIACFAQGLAEHSEFGLTSAITTPLLSLLPEAETTRAFPIFSGLALARKLHAGGGLGYAHERARFLGETP</sequence>
<evidence type="ECO:0000313" key="2">
    <source>
        <dbReference type="EMBL" id="ATG49532.1"/>
    </source>
</evidence>
<dbReference type="STRING" id="1758178.GCA_001550095_00939"/>
<dbReference type="KEGG" id="ceh:CEW89_19305"/>
<dbReference type="Proteomes" id="UP000217935">
    <property type="component" value="Chromosome"/>
</dbReference>
<gene>
    <name evidence="2" type="ORF">CEW89_19305</name>
</gene>
<organism evidence="2 3">
    <name type="scientific">Celeribacter ethanolicus</name>
    <dbReference type="NCBI Taxonomy" id="1758178"/>
    <lineage>
        <taxon>Bacteria</taxon>
        <taxon>Pseudomonadati</taxon>
        <taxon>Pseudomonadota</taxon>
        <taxon>Alphaproteobacteria</taxon>
        <taxon>Rhodobacterales</taxon>
        <taxon>Roseobacteraceae</taxon>
        <taxon>Celeribacter</taxon>
    </lineage>
</organism>
<dbReference type="RefSeq" id="WP_096807002.1">
    <property type="nucleotide sequence ID" value="NZ_CP022196.1"/>
</dbReference>
<protein>
    <recommendedName>
        <fullName evidence="1">Aminoglycoside phosphotransferase domain-containing protein</fullName>
    </recommendedName>
</protein>
<evidence type="ECO:0000259" key="1">
    <source>
        <dbReference type="Pfam" id="PF01636"/>
    </source>
</evidence>
<dbReference type="InterPro" id="IPR002575">
    <property type="entry name" value="Aminoglycoside_PTrfase"/>
</dbReference>
<accession>A0A291GHJ6</accession>
<dbReference type="AlphaFoldDB" id="A0A291GHJ6"/>
<dbReference type="SUPFAM" id="SSF56112">
    <property type="entry name" value="Protein kinase-like (PK-like)"/>
    <property type="match status" value="1"/>
</dbReference>